<comment type="subunit">
    <text evidence="32">The mature envelope protein (Env) consists of a homotrimer of non-covalently associated gp120-gp41 heterodimers. The resulting complex protrudes from the virus surface as a spike. There seems to be as few as 10 spikes on the average virion. Surface protein gp120 interacts with host CD4, CCR5 and CXCR4. Gp120 also interacts with the C-type lectins CD209/DC-SIGN and CLEC4M/DC-SIGNR (collectively referred to as DC-SIGN(R)). Gp120 and gp41 interact with GalCer. Gp120 interacts with host ITGA4/ITGB7 complex; on CD4+ T-cells, this interaction results in rapid activation of integrin ITGAL/LFA-1, which facilitates efficient cell-to-cell spreading of HIV-1. Gp120 interacts with cell-associated heparan sulfate; this interaction increases virus infectivity on permissive cells and may be involved in infection of CD4- cells.</text>
</comment>
<keyword evidence="28 32" id="KW-0325">Glycoprotein</keyword>
<comment type="subcellular location">
    <molecule>Surface protein gp120</molecule>
    <subcellularLocation>
        <location evidence="32">Virion membrane</location>
        <topology evidence="32">Peripheral membrane protein</topology>
    </subcellularLocation>
    <subcellularLocation>
        <location evidence="32">Host cell membrane</location>
        <topology evidence="32">Peripheral membrane protein</topology>
    </subcellularLocation>
    <subcellularLocation>
        <location evidence="32">Host endosome membrane</location>
        <topology evidence="32">Single-pass type I membrane protein</topology>
    </subcellularLocation>
    <text evidence="32">The surface protein is not anchored to the viral envelope, but associates with the extravirion surface through its binding to TM. It is probably concentrated at the site of budding and incorporated into the virions possibly by contacts between the cytoplasmic tail of Env and the N-terminus of Gag.</text>
</comment>
<dbReference type="GO" id="GO:1903911">
    <property type="term" value="P:positive regulation of receptor clustering"/>
    <property type="evidence" value="ECO:0007669"/>
    <property type="project" value="UniProtKB-UniRule"/>
</dbReference>
<comment type="miscellaneous">
    <text evidence="32">Inhibitors targeting HIV-1 viral envelope proteins are used as antiretroviral drugs. Attachment of virions to the cell surface via non-specific interactions and CD4 binding can be blocked by inhibitors that include cyanovirin-N, cyclotriazadisulfonamide analogs, PRO 2000, TNX 355 and PRO 542. In addition, BMS 806 can block CD4-induced conformational changes. Env interactions with the coreceptor molecules can be targeted by CCR5 antagonists including SCH-D, maraviroc (UK 427857) and aplaviroc (GW 873140), and the CXCR4 antagonist AMD 070. Fusion of viral and cellular membranes can be inhibited by peptides such as enfuvirtide and tifuvirtide (T 1249). Resistance to inhibitors associated with mutations in Env are observed. Most of the time, single mutations confer only a modest reduction in drug susceptibility. Combination of several mutations is usually required to develop a high-level drug resistance.</text>
</comment>
<keyword evidence="27 32" id="KW-1015">Disulfide bond</keyword>
<keyword evidence="23 32" id="KW-1039">Host endosome</keyword>
<feature type="coiled-coil region" evidence="32">
    <location>
        <begin position="626"/>
        <end position="660"/>
    </location>
</feature>
<keyword evidence="18 32" id="KW-0946">Virion</keyword>
<evidence type="ECO:0000256" key="31">
    <source>
        <dbReference type="ARBA" id="ARBA00023296"/>
    </source>
</evidence>
<comment type="function">
    <text evidence="32">Transmembrane protein gp41: Acts as a class I viral fusion protein. Under the current model, the protein has at least 3 conformational states: pre-fusion native state, pre-hairpin intermediate state, and post-fusion hairpin state. During fusion of viral and target intracellular membranes, the coiled coil regions (heptad repeats) assume a trimer-of-hairpins structure, positioning the fusion peptide in close proximity to the C-terminal region of the ectodomain. The formation of this structure appears to drive apposition and subsequent fusion of viral and target cell membranes. Complete fusion occurs in host cell endosomes and is dynamin-dependent, however some lipid transfer might occur at the plasma membrane. The virus undergoes clathrin-dependent internalization long before endosomal fusion, thus minimizing the surface exposure of conserved viral epitopes during fusion and reducing the efficacy of inhibitors targeting these epitopes. Membranes fusion leads to delivery of the nucleocapsid into the cytoplasm.</text>
</comment>
<feature type="disulfide bond" evidence="32">
    <location>
        <begin position="591"/>
        <end position="597"/>
    </location>
</feature>
<organism evidence="37">
    <name type="scientific">Human immunodeficiency virus type 1</name>
    <name type="common">HIV-1</name>
    <dbReference type="NCBI Taxonomy" id="11676"/>
    <lineage>
        <taxon>Viruses</taxon>
        <taxon>Riboviria</taxon>
        <taxon>Pararnavirae</taxon>
        <taxon>Artverviricota</taxon>
        <taxon>Revtraviricetes</taxon>
        <taxon>Ortervirales</taxon>
        <taxon>Retroviridae</taxon>
        <taxon>Orthoretrovirinae</taxon>
        <taxon>Lentivirus</taxon>
        <taxon>Lentivirus humimdef1</taxon>
    </lineage>
</organism>
<evidence type="ECO:0000259" key="36">
    <source>
        <dbReference type="Pfam" id="PF00517"/>
    </source>
</evidence>
<keyword evidence="8 32" id="KW-1170">Fusion of virus membrane with host endosomal membrane</keyword>
<dbReference type="GO" id="GO:0075512">
    <property type="term" value="P:clathrin-dependent endocytosis of virus by host cell"/>
    <property type="evidence" value="ECO:0007669"/>
    <property type="project" value="UniProtKB-UniRule"/>
</dbReference>
<feature type="region of interest" description="Fusion peptide" evidence="32">
    <location>
        <begin position="505"/>
        <end position="525"/>
    </location>
</feature>
<proteinExistence type="inferred from homology"/>
<feature type="topological domain" description="Cytoplasmic" evidence="32">
    <location>
        <begin position="699"/>
        <end position="849"/>
    </location>
</feature>
<dbReference type="Pfam" id="PF00516">
    <property type="entry name" value="GP120"/>
    <property type="match status" value="2"/>
</dbReference>
<dbReference type="GO" id="GO:0019062">
    <property type="term" value="P:virion attachment to host cell"/>
    <property type="evidence" value="ECO:0007669"/>
    <property type="project" value="UniProtKB-UniRule"/>
</dbReference>
<keyword evidence="22 32" id="KW-1133">Transmembrane helix</keyword>
<feature type="region of interest" description="Immunosuppression" evidence="32">
    <location>
        <begin position="567"/>
        <end position="585"/>
    </location>
</feature>
<dbReference type="FunFam" id="2.170.40.20:FF:000003">
    <property type="entry name" value="Envelope glycoprotein gp160"/>
    <property type="match status" value="1"/>
</dbReference>
<evidence type="ECO:0000313" key="37">
    <source>
        <dbReference type="EMBL" id="ACF74610.1"/>
    </source>
</evidence>
<comment type="PTM">
    <text evidence="32">Specific enzymatic cleavages in vivo yield mature proteins. Envelope glycoproteins are synthesized as a inactive precursor that is heavily N-glycosylated and processed likely by host cell furin in the Golgi to yield the mature SU and TM proteins. The cleavage site between SU and TM requires the minimal sequence [KR]-X-[KR]-R. About 2 of the 9 disulfide bonds of gp41 are reduced by P4HB/PDI, following binding to CD4 receptor.</text>
</comment>
<feature type="transmembrane region" description="Helical" evidence="33">
    <location>
        <begin position="671"/>
        <end position="698"/>
    </location>
</feature>
<comment type="domain">
    <text evidence="32 33">The 17 amino acids long immunosuppressive region is present in many retroviral envelope proteins. Synthetic peptides derived from this relatively conserved sequence inhibit immune function in vitro and in vivo.</text>
</comment>
<keyword evidence="26 32" id="KW-0564">Palmitate</keyword>
<feature type="chain" id="PRO_5023231118" description="Envelope glycoprotein gp160" evidence="32">
    <location>
        <begin position="33"/>
        <end position="849"/>
    </location>
</feature>
<keyword evidence="25 32" id="KW-0472">Membrane</keyword>
<keyword evidence="15 32" id="KW-0053">Apoptosis</keyword>
<dbReference type="Pfam" id="PF00517">
    <property type="entry name" value="GP41"/>
    <property type="match status" value="1"/>
</dbReference>
<feature type="transmembrane region" description="Helical" evidence="33">
    <location>
        <begin position="20"/>
        <end position="42"/>
    </location>
</feature>
<evidence type="ECO:0000256" key="11">
    <source>
        <dbReference type="ARBA" id="ARBA00022581"/>
    </source>
</evidence>
<dbReference type="GO" id="GO:0039654">
    <property type="term" value="P:fusion of virus membrane with host endosome membrane"/>
    <property type="evidence" value="ECO:0007669"/>
    <property type="project" value="UniProtKB-UniRule"/>
</dbReference>
<dbReference type="Gene3D" id="1.10.287.210">
    <property type="match status" value="1"/>
</dbReference>
<feature type="disulfide bond" evidence="32">
    <location>
        <begin position="224"/>
        <end position="235"/>
    </location>
</feature>
<dbReference type="GO" id="GO:0052031">
    <property type="term" value="P:symbiont-mediated perturbation of host defense response"/>
    <property type="evidence" value="ECO:0007669"/>
    <property type="project" value="UniProtKB-UniRule"/>
</dbReference>
<comment type="function">
    <text evidence="32">Envelope glycoprotein gp160: Oligomerizes in the host endoplasmic reticulum into predominantly trimers. In a second time, gp160 transits in the host Golgi, where glycosylation is completed. The precursor is then proteolytically cleaved in the trans-Golgi and thereby activated by cellular furin or furin-like proteases to produce gp120 and gp41.</text>
</comment>
<name>B5AJC4_HV1</name>
<feature type="region of interest" description="CD4-binding loop" evidence="32">
    <location>
        <begin position="357"/>
        <end position="367"/>
    </location>
</feature>
<keyword evidence="9 32" id="KW-1032">Host cell membrane</keyword>
<dbReference type="GO" id="GO:0055036">
    <property type="term" value="C:virion membrane"/>
    <property type="evidence" value="ECO:0007669"/>
    <property type="project" value="UniProtKB-SubCell"/>
</dbReference>
<keyword evidence="7 32" id="KW-1168">Fusion of virus membrane with host membrane</keyword>
<keyword evidence="30 32" id="KW-0449">Lipoprotein</keyword>
<comment type="similarity">
    <text evidence="32">Belongs to the HIV-1 env protein family.</text>
</comment>
<evidence type="ECO:0000256" key="22">
    <source>
        <dbReference type="ARBA" id="ARBA00022989"/>
    </source>
</evidence>
<dbReference type="GO" id="GO:0019082">
    <property type="term" value="P:viral protein processing"/>
    <property type="evidence" value="ECO:0007669"/>
    <property type="project" value="UniProtKB-UniRule"/>
</dbReference>
<keyword evidence="19 32" id="KW-1043">Host membrane</keyword>
<organismHost>
    <name type="scientific">Homo sapiens</name>
    <name type="common">Human</name>
    <dbReference type="NCBI Taxonomy" id="9606"/>
</organismHost>
<evidence type="ECO:0000256" key="3">
    <source>
        <dbReference type="ARBA" id="ARBA00004505"/>
    </source>
</evidence>
<reference evidence="37" key="1">
    <citation type="journal article" date="2009" name="J. Infect. Dis.">
        <title>Selection of HIV variants with signature genotypic characteristics during heterosexual transmission.</title>
        <authorList>
            <consortium name="Rakai Health Sciences Project"/>
            <person name="Sagar M."/>
            <person name="Laeyendecker O."/>
            <person name="Lee S."/>
            <person name="Gamiel J."/>
            <person name="Wawer M.J."/>
            <person name="Gray R.H."/>
            <person name="Serwadda D."/>
            <person name="Sewankambo N.K."/>
            <person name="Shepherd J.C."/>
            <person name="Toma J."/>
            <person name="Huang W."/>
            <person name="Quinn T.C."/>
        </authorList>
    </citation>
    <scope>NUCLEOTIDE SEQUENCE</scope>
</reference>
<dbReference type="InterPro" id="IPR036377">
    <property type="entry name" value="Gp120_core_sf"/>
</dbReference>
<accession>B5AJC4</accession>
<keyword evidence="29 32" id="KW-0899">Viral immunoevasion</keyword>
<evidence type="ECO:0000256" key="16">
    <source>
        <dbReference type="ARBA" id="ARBA00022729"/>
    </source>
</evidence>
<dbReference type="GO" id="GO:0020002">
    <property type="term" value="C:host cell plasma membrane"/>
    <property type="evidence" value="ECO:0007669"/>
    <property type="project" value="UniProtKB-SubCell"/>
</dbReference>
<protein>
    <recommendedName>
        <fullName evidence="32">Envelope glycoprotein gp160</fullName>
    </recommendedName>
    <alternativeName>
        <fullName evidence="32">Env polyprotein</fullName>
    </alternativeName>
    <component>
        <recommendedName>
            <fullName evidence="32">Surface protein gp120</fullName>
            <shortName evidence="32">SU</shortName>
        </recommendedName>
        <alternativeName>
            <fullName evidence="32">Glycoprotein 120</fullName>
            <shortName evidence="32">gp120</shortName>
        </alternativeName>
    </component>
    <component>
        <recommendedName>
            <fullName evidence="32">Transmembrane protein gp41</fullName>
            <shortName evidence="32">TM</shortName>
        </recommendedName>
        <alternativeName>
            <fullName evidence="32">Glycoprotein 41</fullName>
            <shortName evidence="32">gp41</shortName>
        </alternativeName>
    </component>
</protein>
<keyword evidence="17 32" id="KW-1161">Viral attachment to host cell</keyword>
<feature type="chain" id="PRO_5023231119" description="Transmembrane protein gp41" evidence="32">
    <location>
        <begin position="505"/>
        <end position="849"/>
    </location>
</feature>
<keyword evidence="14 32" id="KW-0812">Transmembrane</keyword>
<evidence type="ECO:0000256" key="34">
    <source>
        <dbReference type="SAM" id="MobiDB-lite"/>
    </source>
</evidence>
<evidence type="ECO:0000259" key="35">
    <source>
        <dbReference type="Pfam" id="PF00516"/>
    </source>
</evidence>
<comment type="subcellular location">
    <molecule>Transmembrane protein gp41</molecule>
    <subcellularLocation>
        <location evidence="32">Virion membrane</location>
        <topology evidence="32">Single-pass type I membrane protein</topology>
    </subcellularLocation>
    <subcellularLocation>
        <location evidence="32">Host cell membrane</location>
        <topology evidence="32">Single-pass type I membrane protein</topology>
    </subcellularLocation>
    <subcellularLocation>
        <location evidence="32">Host endosome membrane</location>
        <topology evidence="32">Single-pass type I membrane protein</topology>
    </subcellularLocation>
    <text evidence="32">It is probably concentrated at the site of budding and incorporated into the virions possibly by contacts between the cytoplasmic tail of Env and the N-terminus of Gag.</text>
</comment>
<keyword evidence="12 32" id="KW-1162">Viral penetration into host cytoplasm</keyword>
<dbReference type="SUPFAM" id="SSF58069">
    <property type="entry name" value="Virus ectodomain"/>
    <property type="match status" value="1"/>
</dbReference>
<dbReference type="HAMAP" id="MF_04083">
    <property type="entry name" value="HIV_ENV"/>
    <property type="match status" value="1"/>
</dbReference>
<dbReference type="GO" id="GO:0016020">
    <property type="term" value="C:membrane"/>
    <property type="evidence" value="ECO:0007669"/>
    <property type="project" value="UniProtKB-UniRule"/>
</dbReference>
<comment type="miscellaneous">
    <text evidence="32">HIV-1 lineages are divided in three main groups, M (for Major), O (for Outlier), and N (for New, or Non-M, Non-O). The vast majority of strains found worldwide belong to the group M. Group O seems to be endemic to and largely confined to Cameroon and neighboring countries in West Central Africa, where these viruses represent a small minority of HIV-1 strains. The group N is represented by a limited number of isolates from Cameroonian persons. The group M is further subdivided in 9 clades or subtypes (A to D, F to H, J and K).</text>
</comment>
<evidence type="ECO:0000256" key="21">
    <source>
        <dbReference type="ARBA" id="ARBA00022890"/>
    </source>
</evidence>
<dbReference type="Gene3D" id="1.20.5.490">
    <property type="entry name" value="Single helix bin"/>
    <property type="match status" value="1"/>
</dbReference>
<dbReference type="FunFam" id="2.170.40.20:FF:000002">
    <property type="entry name" value="Envelope glycoprotein gp160"/>
    <property type="match status" value="1"/>
</dbReference>
<feature type="site" description="Cleavage; by host furin" evidence="32">
    <location>
        <begin position="504"/>
        <end position="505"/>
    </location>
</feature>
<dbReference type="InterPro" id="IPR000328">
    <property type="entry name" value="GP41-like"/>
</dbReference>
<keyword evidence="11 32" id="KW-0945">Host-virus interaction</keyword>
<comment type="PTM">
    <text evidence="32">Palmitoylation of the transmembrane protein and of Env polyprotein (prior to its proteolytic cleavage) is essential for their association with host cell membrane lipid rafts. Palmitoylation is therefore required for envelope trafficking to classical lipid rafts, but not for viral replication.</text>
</comment>
<gene>
    <name evidence="32 37" type="primary">env</name>
</gene>
<comment type="domain">
    <text evidence="32">The membrane proximal external region (MPER) present in gp41 is a tryptophan-rich region recognized by the antibodies 2F5, Z13, and 4E10. MPER seems to play a role in fusion.</text>
</comment>
<evidence type="ECO:0000256" key="26">
    <source>
        <dbReference type="ARBA" id="ARBA00023139"/>
    </source>
</evidence>
<comment type="caution">
    <text evidence="32 33">Lacks conserved residue(s) required for the propagation of feature annotation.</text>
</comment>
<evidence type="ECO:0000256" key="24">
    <source>
        <dbReference type="ARBA" id="ARBA00023054"/>
    </source>
</evidence>
<evidence type="ECO:0000256" key="2">
    <source>
        <dbReference type="ARBA" id="ARBA00004433"/>
    </source>
</evidence>
<evidence type="ECO:0000256" key="19">
    <source>
        <dbReference type="ARBA" id="ARBA00022870"/>
    </source>
</evidence>
<feature type="lipid moiety-binding region" description="S-palmitoyl cysteine; by host" evidence="32">
    <location>
        <position position="757"/>
    </location>
</feature>
<evidence type="ECO:0000256" key="5">
    <source>
        <dbReference type="ARBA" id="ARBA00004578"/>
    </source>
</evidence>
<keyword evidence="24 32" id="KW-0175">Coiled coil</keyword>
<evidence type="ECO:0000256" key="29">
    <source>
        <dbReference type="ARBA" id="ARBA00023280"/>
    </source>
</evidence>
<evidence type="ECO:0000256" key="8">
    <source>
        <dbReference type="ARBA" id="ARBA00022510"/>
    </source>
</evidence>
<evidence type="ECO:0000256" key="6">
    <source>
        <dbReference type="ARBA" id="ARBA00004650"/>
    </source>
</evidence>
<evidence type="ECO:0000256" key="7">
    <source>
        <dbReference type="ARBA" id="ARBA00022506"/>
    </source>
</evidence>
<evidence type="ECO:0000256" key="13">
    <source>
        <dbReference type="ARBA" id="ARBA00022685"/>
    </source>
</evidence>
<feature type="domain" description="Human immunodeficiency virus 1 envelope glycoprotein Gp120" evidence="35">
    <location>
        <begin position="146"/>
        <end position="504"/>
    </location>
</feature>
<dbReference type="GO" id="GO:0019064">
    <property type="term" value="P:fusion of virus membrane with host plasma membrane"/>
    <property type="evidence" value="ECO:0007669"/>
    <property type="project" value="UniProtKB-UniRule"/>
</dbReference>
<dbReference type="GO" id="GO:0005198">
    <property type="term" value="F:structural molecule activity"/>
    <property type="evidence" value="ECO:0007669"/>
    <property type="project" value="UniProtKB-UniRule"/>
</dbReference>
<evidence type="ECO:0000256" key="27">
    <source>
        <dbReference type="ARBA" id="ARBA00023157"/>
    </source>
</evidence>
<dbReference type="CDD" id="cd09909">
    <property type="entry name" value="HIV-1-like_HR1-HR2"/>
    <property type="match status" value="1"/>
</dbReference>
<evidence type="ECO:0000256" key="25">
    <source>
        <dbReference type="ARBA" id="ARBA00023136"/>
    </source>
</evidence>
<evidence type="ECO:0000256" key="30">
    <source>
        <dbReference type="ARBA" id="ARBA00023288"/>
    </source>
</evidence>
<evidence type="ECO:0000256" key="18">
    <source>
        <dbReference type="ARBA" id="ARBA00022844"/>
    </source>
</evidence>
<dbReference type="GO" id="GO:0044175">
    <property type="term" value="C:host cell endosome membrane"/>
    <property type="evidence" value="ECO:0007669"/>
    <property type="project" value="UniProtKB-SubCell"/>
</dbReference>
<keyword evidence="31 32" id="KW-1160">Virus entry into host cell</keyword>
<feature type="disulfide bond" evidence="32">
    <location>
        <begin position="214"/>
        <end position="243"/>
    </location>
</feature>
<dbReference type="FunFam" id="1.10.287.210:FF:000001">
    <property type="entry name" value="Envelope glycoprotein gp160"/>
    <property type="match status" value="1"/>
</dbReference>
<feature type="disulfide bond" evidence="32">
    <location>
        <begin position="54"/>
        <end position="74"/>
    </location>
</feature>
<evidence type="ECO:0000256" key="14">
    <source>
        <dbReference type="ARBA" id="ARBA00022692"/>
    </source>
</evidence>
<comment type="PTM">
    <text evidence="32">Highly glycosylated by host. The high number of glycan on the protein is reffered to as 'glycan shield' because it contributes to hide protein sequence from adaptive immune system.</text>
</comment>
<keyword evidence="13 32" id="KW-0165">Cleavage on pair of basic residues</keyword>
<feature type="domain" description="Human immunodeficiency virus 1 envelope glycoprotein Gp120" evidence="35">
    <location>
        <begin position="34"/>
        <end position="140"/>
    </location>
</feature>
<feature type="short sequence motif" description="Di-leucine internalization motif" evidence="32">
    <location>
        <begin position="848"/>
        <end position="849"/>
    </location>
</feature>
<evidence type="ECO:0000256" key="10">
    <source>
        <dbReference type="ARBA" id="ARBA00022570"/>
    </source>
</evidence>
<evidence type="ECO:0000256" key="1">
    <source>
        <dbReference type="ARBA" id="ARBA00004402"/>
    </source>
</evidence>
<evidence type="ECO:0000256" key="33">
    <source>
        <dbReference type="RuleBase" id="RU363095"/>
    </source>
</evidence>
<keyword evidence="16 32" id="KW-0732">Signal</keyword>
<evidence type="ECO:0000256" key="9">
    <source>
        <dbReference type="ARBA" id="ARBA00022511"/>
    </source>
</evidence>
<dbReference type="GO" id="GO:0019031">
    <property type="term" value="C:viral envelope"/>
    <property type="evidence" value="ECO:0007669"/>
    <property type="project" value="UniProtKB-KW"/>
</dbReference>
<sequence length="849" mass="96335">MRVRETERNYQHLWWRWGTMLLGMLMICSVTGQLWVTVYYGVPVWKEATTTLFCASDAKSYKTEAHNIWATHACVPTDPDPQEIVLENVTENFNMWKNAMVEQMHEDIISLWDESLKPCVKLTPLCVTLNCTEVTNKTSSNATDGDMRNCTFNITTELQDKKKKVHTLFYKLDMVQIDDNSTNNNSYRLISCNTSALTQACPKTSFEPIPIHYCAPAGFAILKCNDKKFNGTGPCKNVSTVQCTHGIKPVVSTQLLLNGSLAEEEIIIRSENITNNAKIIIVQLKENVTIECIRPNNNTRQSTHIGPGQALYTTQIIGDIRQAHCNISEKDWHTMLQNVSRKLRDLFNKTEIIFKPSSGGDPEIEMHSFNCGGEFFYCNTAGLFNNTFNSSNWENDTLNTAGNNTGNITLPCRIKQIINMWQGVGKAMYAPPIAGLIKCSSNITGLLLTRDGGTNNSQETFRPGGGDMRDNWRSELYKYKVVKIEPLGLAPTKAKRRVVEREKRAIGLGALFLGFLGAAGSTMGAASITLTVQARQLLSGIVQQQNNLLRAIEAQQHLLQLTVWGIKQLQARILAVESYLKDQQLLGIWGCSGKHICTTSVPWNSSWSNRSLDDIWHNMTWMEWEREIANYTDLIYNLIEESQTQQEKNELDLLKLDKWASLWNWFDISRWLWYIKIFIMIVGGLIGLRIACAVFSLVNRVRQGYSPLSFQTLLPAPRGPDRPEGIEEEGGEQGRDRSIRLVNGFSALIWDDLRNLCLFSYHRLRDLILIATRIVELLGRRGWKTIKYLWNLLQYWIQELKNSAISLFNTTAIVVAEGTDRVIEIVQRAGRAILHIPTRIRQGLERALL</sequence>
<dbReference type="SUPFAM" id="SSF56502">
    <property type="entry name" value="gp120 core"/>
    <property type="match status" value="2"/>
</dbReference>
<evidence type="ECO:0000256" key="12">
    <source>
        <dbReference type="ARBA" id="ARBA00022595"/>
    </source>
</evidence>
<evidence type="ECO:0000256" key="23">
    <source>
        <dbReference type="ARBA" id="ARBA00023046"/>
    </source>
</evidence>
<feature type="domain" description="Retroviral envelope protein GP41-like" evidence="36">
    <location>
        <begin position="523"/>
        <end position="713"/>
    </location>
</feature>
<dbReference type="InterPro" id="IPR037527">
    <property type="entry name" value="Gp160"/>
</dbReference>
<dbReference type="GO" id="GO:1903908">
    <property type="term" value="P:positive regulation of plasma membrane raft polarization"/>
    <property type="evidence" value="ECO:0007669"/>
    <property type="project" value="UniProtKB-UniRule"/>
</dbReference>
<comment type="domain">
    <text evidence="32">Some of the most genetically diverse regions of the viral genome are present in Env. They are called variable regions 1 through 5 (V1 through V5). Coreceptor usage of gp120 is determined mainly by the primary structure of the third variable region (V3) in the outer domain of gp120. The sequence of V3 determines which coreceptor, CCR5 and/or CXCR4 (corresponding to R5/macrophage, X4/T cell and R5X4/T cell and macrophage tropism), is used to trigger the fusion potential of the Env complex, and hence which cells the virus can infect. Binding to CCR5 involves a region adjacent in addition to V3.</text>
</comment>
<evidence type="ECO:0000256" key="20">
    <source>
        <dbReference type="ARBA" id="ARBA00022879"/>
    </source>
</evidence>
<dbReference type="InterPro" id="IPR000777">
    <property type="entry name" value="HIV1_Gp120"/>
</dbReference>
<evidence type="ECO:0000256" key="32">
    <source>
        <dbReference type="HAMAP-Rule" id="MF_04083"/>
    </source>
</evidence>
<evidence type="ECO:0000256" key="17">
    <source>
        <dbReference type="ARBA" id="ARBA00022804"/>
    </source>
</evidence>
<feature type="region of interest" description="MPER; binding to GalCer" evidence="32">
    <location>
        <begin position="655"/>
        <end position="676"/>
    </location>
</feature>
<comment type="function">
    <text evidence="32">Surface protein gp120: Attaches the virus to the host lymphoid cell by binding to the primary receptor CD4. This interaction induces a structural rearrangement creating a high affinity binding site for a chemokine coreceptor like CXCR4 and/or CCR5. Acts as a ligand for CD209/DC-SIGN and CLEC4M/DC-SIGNR, which are respectively found on dendritic cells (DCs), and on endothelial cells of liver sinusoids and lymph node sinuses. These interactions allow capture of viral particles at mucosal surfaces by these cells and subsequent transmission to permissive cells. HIV subverts the migration properties of dendritic cells to gain access to CD4+ T-cells in lymph nodes. Virus transmission to permissive T-cells occurs either in trans (without DCs infection, through viral capture and transmission), or in cis (following DCs productive infection, through the usual CD4-gp120 interaction), thereby inducing a robust infection. In trans infection, bound virions remain infectious over days and it is proposed that they are not degraded, but protected in non-lysosomal acidic organelles within the DCs close to the cell membrane thus contributing to the viral infectious potential during DCs' migration from the periphery to the lymphoid tissues. On arrival at lymphoid tissues, intact virions recycle back to DCs' cell surface allowing virus transmission to CD4+ T-cells.</text>
</comment>
<dbReference type="FunFam" id="1.20.5.490:FF:000001">
    <property type="entry name" value="Envelope glycoprotein gp160"/>
    <property type="match status" value="1"/>
</dbReference>
<evidence type="ECO:0000256" key="28">
    <source>
        <dbReference type="ARBA" id="ARBA00023180"/>
    </source>
</evidence>
<comment type="domain">
    <text evidence="32">The CD4-binding region is targeted by the antibody b12.</text>
</comment>
<dbReference type="Gene3D" id="2.170.40.20">
    <property type="entry name" value="Human immunodeficiency virus 1, Gp160, envelope glycoprotein"/>
    <property type="match status" value="2"/>
</dbReference>
<dbReference type="EMBL" id="EU852985">
    <property type="protein sequence ID" value="ACF74610.1"/>
    <property type="molecule type" value="Genomic_DNA"/>
</dbReference>
<comment type="domain">
    <text evidence="32">The YXXL motif is involved in determining the exact site of viral release at the surface of infected mononuclear cells and promotes endocytosis. YXXL and di-leucine endocytosis motifs interact directly or indirectly with the clathrin adapter complexes, opperate independently, and their activities are not additive.</text>
</comment>
<keyword evidence="20 32" id="KW-0261">Viral envelope protein</keyword>
<feature type="region of interest" description="Disordered" evidence="34">
    <location>
        <begin position="715"/>
        <end position="734"/>
    </location>
</feature>
<keyword evidence="21 32" id="KW-1164">Virus endocytosis by host</keyword>
<feature type="short sequence motif" description="YXXL motif; contains endocytosis signal" evidence="32">
    <location>
        <begin position="705"/>
        <end position="708"/>
    </location>
</feature>
<evidence type="ECO:0000256" key="15">
    <source>
        <dbReference type="ARBA" id="ARBA00022703"/>
    </source>
</evidence>
<keyword evidence="10 32" id="KW-1165">Clathrin-mediated endocytosis of virus by host</keyword>
<comment type="subcellular location">
    <subcellularLocation>
        <location evidence="3">Host cell membrane</location>
        <topology evidence="3">Peripheral membrane protein</topology>
    </subcellularLocation>
    <subcellularLocation>
        <location evidence="1">Host cell membrane</location>
        <topology evidence="1">Single-pass type I membrane protein</topology>
    </subcellularLocation>
    <subcellularLocation>
        <location evidence="2">Host endosome membrane</location>
        <topology evidence="2">Peripheral membrane protein</topology>
    </subcellularLocation>
    <subcellularLocation>
        <location evidence="5">Host endosome membrane</location>
        <topology evidence="5">Single-pass type I membrane protein</topology>
    </subcellularLocation>
    <subcellularLocation>
        <location evidence="6">Virion membrane</location>
        <topology evidence="6">Peripheral membrane protein</topology>
    </subcellularLocation>
    <subcellularLocation>
        <location evidence="4">Virion membrane</location>
        <topology evidence="4">Single-pass type I membrane protein</topology>
    </subcellularLocation>
</comment>
<evidence type="ECO:0000256" key="4">
    <source>
        <dbReference type="ARBA" id="ARBA00004563"/>
    </source>
</evidence>